<evidence type="ECO:0000256" key="1">
    <source>
        <dbReference type="SAM" id="MobiDB-lite"/>
    </source>
</evidence>
<accession>A0A8J3LGI2</accession>
<proteinExistence type="predicted"/>
<feature type="transmembrane region" description="Helical" evidence="2">
    <location>
        <begin position="248"/>
        <end position="269"/>
    </location>
</feature>
<feature type="transmembrane region" description="Helical" evidence="2">
    <location>
        <begin position="290"/>
        <end position="306"/>
    </location>
</feature>
<organism evidence="3 4">
    <name type="scientific">Catellatospora methionotrophica</name>
    <dbReference type="NCBI Taxonomy" id="121620"/>
    <lineage>
        <taxon>Bacteria</taxon>
        <taxon>Bacillati</taxon>
        <taxon>Actinomycetota</taxon>
        <taxon>Actinomycetes</taxon>
        <taxon>Micromonosporales</taxon>
        <taxon>Micromonosporaceae</taxon>
        <taxon>Catellatospora</taxon>
    </lineage>
</organism>
<name>A0A8J3LGI2_9ACTN</name>
<evidence type="ECO:0000256" key="2">
    <source>
        <dbReference type="SAM" id="Phobius"/>
    </source>
</evidence>
<protein>
    <submittedName>
        <fullName evidence="3">Uncharacterized protein</fullName>
    </submittedName>
</protein>
<reference evidence="3" key="1">
    <citation type="submission" date="2021-01" db="EMBL/GenBank/DDBJ databases">
        <title>Whole genome shotgun sequence of Catellatospora methionotrophica NBRC 14553.</title>
        <authorList>
            <person name="Komaki H."/>
            <person name="Tamura T."/>
        </authorList>
    </citation>
    <scope>NUCLEOTIDE SEQUENCE</scope>
    <source>
        <strain evidence="3">NBRC 14553</strain>
    </source>
</reference>
<feature type="region of interest" description="Disordered" evidence="1">
    <location>
        <begin position="13"/>
        <end position="196"/>
    </location>
</feature>
<evidence type="ECO:0000313" key="3">
    <source>
        <dbReference type="EMBL" id="GIG17885.1"/>
    </source>
</evidence>
<gene>
    <name evidence="3" type="ORF">Cme02nite_62170</name>
</gene>
<feature type="compositionally biased region" description="Pro residues" evidence="1">
    <location>
        <begin position="172"/>
        <end position="184"/>
    </location>
</feature>
<dbReference type="EMBL" id="BONJ01000036">
    <property type="protein sequence ID" value="GIG17885.1"/>
    <property type="molecule type" value="Genomic_DNA"/>
</dbReference>
<keyword evidence="2" id="KW-1133">Transmembrane helix</keyword>
<feature type="compositionally biased region" description="Basic and acidic residues" evidence="1">
    <location>
        <begin position="26"/>
        <end position="38"/>
    </location>
</feature>
<feature type="transmembrane region" description="Helical" evidence="2">
    <location>
        <begin position="217"/>
        <end position="242"/>
    </location>
</feature>
<evidence type="ECO:0000313" key="4">
    <source>
        <dbReference type="Proteomes" id="UP000660339"/>
    </source>
</evidence>
<keyword evidence="2" id="KW-0812">Transmembrane</keyword>
<keyword evidence="2" id="KW-0472">Membrane</keyword>
<feature type="compositionally biased region" description="Polar residues" evidence="1">
    <location>
        <begin position="187"/>
        <end position="196"/>
    </location>
</feature>
<comment type="caution">
    <text evidence="3">The sequence shown here is derived from an EMBL/GenBank/DDBJ whole genome shotgun (WGS) entry which is preliminary data.</text>
</comment>
<dbReference type="Proteomes" id="UP000660339">
    <property type="component" value="Unassembled WGS sequence"/>
</dbReference>
<feature type="compositionally biased region" description="Basic and acidic residues" evidence="1">
    <location>
        <begin position="74"/>
        <end position="85"/>
    </location>
</feature>
<dbReference type="AlphaFoldDB" id="A0A8J3LGI2"/>
<keyword evidence="4" id="KW-1185">Reference proteome</keyword>
<sequence>MKVKSALRFAAVDGHDDFADWPSPFREQRGGRDDRRAPDQYAYDFDGESRVPAPRSGDSRYASLADLSSGSGSGRDDRDWDRGGDRYQAPADPDFAPRGQRSGQALPPVDQDFAPRGSRSGAPLPPADPDFAPRGPRPGEPDPDFAPRGQRPADPMPDIDFAPRSPRERGPVSPPALMGPPMGNPDPIQQPTSTVDSAAVRRSVAESDGIYRSKRPALLVAFWALAGFGELMMLKSLLAGVLKTDAELVLGPLLAMTAFPFLALGLYALTTGAATAVQFQGPRVWLRTPLAYLLVGAVLMLAAATAA</sequence>